<dbReference type="OrthoDB" id="2506746at2759"/>
<dbReference type="EMBL" id="VDEP01000404">
    <property type="protein sequence ID" value="KAA1089920.1"/>
    <property type="molecule type" value="Genomic_DNA"/>
</dbReference>
<dbReference type="AlphaFoldDB" id="A0A5B0NPA6"/>
<dbReference type="Proteomes" id="UP000324748">
    <property type="component" value="Unassembled WGS sequence"/>
</dbReference>
<organism evidence="3 5">
    <name type="scientific">Puccinia graminis f. sp. tritici</name>
    <dbReference type="NCBI Taxonomy" id="56615"/>
    <lineage>
        <taxon>Eukaryota</taxon>
        <taxon>Fungi</taxon>
        <taxon>Dikarya</taxon>
        <taxon>Basidiomycota</taxon>
        <taxon>Pucciniomycotina</taxon>
        <taxon>Pucciniomycetes</taxon>
        <taxon>Pucciniales</taxon>
        <taxon>Pucciniaceae</taxon>
        <taxon>Puccinia</taxon>
    </lineage>
</organism>
<protein>
    <submittedName>
        <fullName evidence="3">Uncharacterized protein</fullName>
    </submittedName>
</protein>
<feature type="region of interest" description="Disordered" evidence="1">
    <location>
        <begin position="1"/>
        <end position="53"/>
    </location>
</feature>
<sequence length="150" mass="15904">MKRVKSDQIVYNQEDSPPLVDSTPIEEGSPPIPLSPTIEESSSVRSRKSLEEELGLSAADADAINQLTRTFDDEPLPNLTKEPPSAITSPPESLTTGSPLMDDPPVNSVPVLIVPSELAESPAVVPPPTTSTSSPVQHPTSSSQGNSRRL</sequence>
<gene>
    <name evidence="2" type="ORF">PGT21_013117</name>
    <name evidence="3" type="ORF">PGTUg99_030109</name>
</gene>
<evidence type="ECO:0000313" key="3">
    <source>
        <dbReference type="EMBL" id="KAA1089920.1"/>
    </source>
</evidence>
<evidence type="ECO:0000313" key="5">
    <source>
        <dbReference type="Proteomes" id="UP000325313"/>
    </source>
</evidence>
<evidence type="ECO:0000313" key="2">
    <source>
        <dbReference type="EMBL" id="KAA1070484.1"/>
    </source>
</evidence>
<feature type="compositionally biased region" description="Low complexity" evidence="1">
    <location>
        <begin position="130"/>
        <end position="143"/>
    </location>
</feature>
<reference evidence="4 5" key="1">
    <citation type="submission" date="2019-05" db="EMBL/GenBank/DDBJ databases">
        <title>Emergence of the Ug99 lineage of the wheat stem rust pathogen through somatic hybridization.</title>
        <authorList>
            <person name="Li F."/>
            <person name="Upadhyaya N.M."/>
            <person name="Sperschneider J."/>
            <person name="Matny O."/>
            <person name="Nguyen-Phuc H."/>
            <person name="Mago R."/>
            <person name="Raley C."/>
            <person name="Miller M.E."/>
            <person name="Silverstein K.A.T."/>
            <person name="Henningsen E."/>
            <person name="Hirsch C.D."/>
            <person name="Visser B."/>
            <person name="Pretorius Z.A."/>
            <person name="Steffenson B.J."/>
            <person name="Schwessinger B."/>
            <person name="Dodds P.N."/>
            <person name="Figueroa M."/>
        </authorList>
    </citation>
    <scope>NUCLEOTIDE SEQUENCE [LARGE SCALE GENOMIC DNA]</scope>
    <source>
        <strain evidence="2">21-0</strain>
        <strain evidence="3 5">Ug99</strain>
    </source>
</reference>
<keyword evidence="4" id="KW-1185">Reference proteome</keyword>
<evidence type="ECO:0000313" key="4">
    <source>
        <dbReference type="Proteomes" id="UP000324748"/>
    </source>
</evidence>
<feature type="compositionally biased region" description="Polar residues" evidence="1">
    <location>
        <begin position="86"/>
        <end position="98"/>
    </location>
</feature>
<name>A0A5B0NPA6_PUCGR</name>
<feature type="region of interest" description="Disordered" evidence="1">
    <location>
        <begin position="68"/>
        <end position="150"/>
    </location>
</feature>
<evidence type="ECO:0000256" key="1">
    <source>
        <dbReference type="SAM" id="MobiDB-lite"/>
    </source>
</evidence>
<dbReference type="Proteomes" id="UP000325313">
    <property type="component" value="Unassembled WGS sequence"/>
</dbReference>
<dbReference type="EMBL" id="VSWC01000171">
    <property type="protein sequence ID" value="KAA1070484.1"/>
    <property type="molecule type" value="Genomic_DNA"/>
</dbReference>
<comment type="caution">
    <text evidence="3">The sequence shown here is derived from an EMBL/GenBank/DDBJ whole genome shotgun (WGS) entry which is preliminary data.</text>
</comment>
<proteinExistence type="predicted"/>
<accession>A0A5B0NPA6</accession>